<proteinExistence type="predicted"/>
<dbReference type="RefSeq" id="WP_084661452.1">
    <property type="nucleotide sequence ID" value="NZ_FWWY01000001.1"/>
</dbReference>
<dbReference type="GO" id="GO:0005975">
    <property type="term" value="P:carbohydrate metabolic process"/>
    <property type="evidence" value="ECO:0007669"/>
    <property type="project" value="InterPro"/>
</dbReference>
<keyword evidence="2" id="KW-0378">Hydrolase</keyword>
<evidence type="ECO:0000313" key="3">
    <source>
        <dbReference type="Proteomes" id="UP000192660"/>
    </source>
</evidence>
<gene>
    <name evidence="2" type="ORF">SAMN00768000_1989</name>
</gene>
<dbReference type="InterPro" id="IPR053169">
    <property type="entry name" value="MUG_Protein"/>
</dbReference>
<evidence type="ECO:0000313" key="2">
    <source>
        <dbReference type="EMBL" id="SMC05035.1"/>
    </source>
</evidence>
<dbReference type="AlphaFoldDB" id="A0A1W1WFL8"/>
<keyword evidence="1" id="KW-0812">Transmembrane</keyword>
<dbReference type="InterPro" id="IPR008928">
    <property type="entry name" value="6-hairpin_glycosidase_sf"/>
</dbReference>
<dbReference type="OrthoDB" id="2505409at2"/>
<keyword evidence="1" id="KW-1133">Transmembrane helix</keyword>
<keyword evidence="1" id="KW-0472">Membrane</keyword>
<dbReference type="Pfam" id="PF03663">
    <property type="entry name" value="Glyco_hydro_76"/>
    <property type="match status" value="1"/>
</dbReference>
<dbReference type="PANTHER" id="PTHR47791:SF4">
    <property type="entry name" value="(PUTATIVE SECRETED PROTEIN)-RELATED"/>
    <property type="match status" value="1"/>
</dbReference>
<dbReference type="Gene3D" id="1.50.10.20">
    <property type="match status" value="1"/>
</dbReference>
<dbReference type="SUPFAM" id="SSF48208">
    <property type="entry name" value="Six-hairpin glycosidases"/>
    <property type="match status" value="1"/>
</dbReference>
<keyword evidence="3" id="KW-1185">Reference proteome</keyword>
<sequence>MMSKPWDEAHNVGQAWHRCFHTFFNHRSEDFFEVFPPGRKKARTAFNWSFGALFSAYAACLGIPALKPELLQDLPALKNALYRYKTNRHQGFLSTTGKGQGQGDIYYDDNAWLALAALEIFRHTEEEFWLDMAYHIYQFIMQNGFEPKTGGVFWRESPRSSLHVCSTGPTLLLGVQLKQFGCSIAEADLTKMLAWCWHMRNDQGLFQDHEEFQTGRIDKAIYTYNTGTPLHALATITEIMPKPLYQDMVFDIVKSLPYLLHDKTLPPTPWFNVVLLRALVYVHTQHLGDVSQVIDAYRHAMIDAWERFENTSEPLVLPSSENSSGILLRDAAASVETLAWLYRLEHVSVKGSG</sequence>
<accession>A0A1W1WFL8</accession>
<dbReference type="PANTHER" id="PTHR47791">
    <property type="entry name" value="MEIOTICALLY UP-REGULATED GENE 191 PROTEIN"/>
    <property type="match status" value="1"/>
</dbReference>
<dbReference type="EMBL" id="FWWY01000001">
    <property type="protein sequence ID" value="SMC05035.1"/>
    <property type="molecule type" value="Genomic_DNA"/>
</dbReference>
<dbReference type="STRING" id="28034.BFX07_15095"/>
<protein>
    <submittedName>
        <fullName evidence="2">Glycosyl hydrolase family 76</fullName>
    </submittedName>
</protein>
<dbReference type="InterPro" id="IPR005198">
    <property type="entry name" value="Glyco_hydro_76"/>
</dbReference>
<evidence type="ECO:0000256" key="1">
    <source>
        <dbReference type="SAM" id="Phobius"/>
    </source>
</evidence>
<dbReference type="GO" id="GO:0016787">
    <property type="term" value="F:hydrolase activity"/>
    <property type="evidence" value="ECO:0007669"/>
    <property type="project" value="UniProtKB-KW"/>
</dbReference>
<dbReference type="Proteomes" id="UP000192660">
    <property type="component" value="Unassembled WGS sequence"/>
</dbReference>
<name>A0A1W1WFL8_SULTA</name>
<feature type="transmembrane region" description="Helical" evidence="1">
    <location>
        <begin position="45"/>
        <end position="66"/>
    </location>
</feature>
<organism evidence="2 3">
    <name type="scientific">Sulfobacillus thermosulfidooxidans (strain DSM 9293 / VKM B-1269 / AT-1)</name>
    <dbReference type="NCBI Taxonomy" id="929705"/>
    <lineage>
        <taxon>Bacteria</taxon>
        <taxon>Bacillati</taxon>
        <taxon>Bacillota</taxon>
        <taxon>Clostridia</taxon>
        <taxon>Eubacteriales</taxon>
        <taxon>Clostridiales Family XVII. Incertae Sedis</taxon>
        <taxon>Sulfobacillus</taxon>
    </lineage>
</organism>
<reference evidence="3" key="1">
    <citation type="submission" date="2017-04" db="EMBL/GenBank/DDBJ databases">
        <authorList>
            <person name="Varghese N."/>
            <person name="Submissions S."/>
        </authorList>
    </citation>
    <scope>NUCLEOTIDE SEQUENCE [LARGE SCALE GENOMIC DNA]</scope>
    <source>
        <strain evidence="3">DSM 9293</strain>
    </source>
</reference>